<keyword evidence="2" id="KW-1185">Reference proteome</keyword>
<name>A0AAV4J774_9GAST</name>
<dbReference type="AlphaFoldDB" id="A0AAV4J774"/>
<dbReference type="Proteomes" id="UP000762676">
    <property type="component" value="Unassembled WGS sequence"/>
</dbReference>
<dbReference type="EMBL" id="BMAT01009971">
    <property type="protein sequence ID" value="GFS17317.1"/>
    <property type="molecule type" value="Genomic_DNA"/>
</dbReference>
<proteinExistence type="predicted"/>
<reference evidence="1 2" key="1">
    <citation type="journal article" date="2021" name="Elife">
        <title>Chloroplast acquisition without the gene transfer in kleptoplastic sea slugs, Plakobranchus ocellatus.</title>
        <authorList>
            <person name="Maeda T."/>
            <person name="Takahashi S."/>
            <person name="Yoshida T."/>
            <person name="Shimamura S."/>
            <person name="Takaki Y."/>
            <person name="Nagai Y."/>
            <person name="Toyoda A."/>
            <person name="Suzuki Y."/>
            <person name="Arimoto A."/>
            <person name="Ishii H."/>
            <person name="Satoh N."/>
            <person name="Nishiyama T."/>
            <person name="Hasebe M."/>
            <person name="Maruyama T."/>
            <person name="Minagawa J."/>
            <person name="Obokata J."/>
            <person name="Shigenobu S."/>
        </authorList>
    </citation>
    <scope>NUCLEOTIDE SEQUENCE [LARGE SCALE GENOMIC DNA]</scope>
</reference>
<evidence type="ECO:0000313" key="1">
    <source>
        <dbReference type="EMBL" id="GFS17317.1"/>
    </source>
</evidence>
<evidence type="ECO:0000313" key="2">
    <source>
        <dbReference type="Proteomes" id="UP000762676"/>
    </source>
</evidence>
<organism evidence="1 2">
    <name type="scientific">Elysia marginata</name>
    <dbReference type="NCBI Taxonomy" id="1093978"/>
    <lineage>
        <taxon>Eukaryota</taxon>
        <taxon>Metazoa</taxon>
        <taxon>Spiralia</taxon>
        <taxon>Lophotrochozoa</taxon>
        <taxon>Mollusca</taxon>
        <taxon>Gastropoda</taxon>
        <taxon>Heterobranchia</taxon>
        <taxon>Euthyneura</taxon>
        <taxon>Panpulmonata</taxon>
        <taxon>Sacoglossa</taxon>
        <taxon>Placobranchoidea</taxon>
        <taxon>Plakobranchidae</taxon>
        <taxon>Elysia</taxon>
    </lineage>
</organism>
<comment type="caution">
    <text evidence="1">The sequence shown here is derived from an EMBL/GenBank/DDBJ whole genome shotgun (WGS) entry which is preliminary data.</text>
</comment>
<sequence length="116" mass="12925">MIGGAVSTKVKAGYSTILVVKQPGLPLSALTPRSYVPLQIPFTLRKFYKVWVVWILTSLINYKVISETALGTFESVLPNYDVRSACIHHTQSHYPDTGPTRLSTKSIMPDTRRISC</sequence>
<gene>
    <name evidence="1" type="ORF">ElyMa_004978400</name>
</gene>
<protein>
    <submittedName>
        <fullName evidence="1">Uncharacterized protein</fullName>
    </submittedName>
</protein>
<accession>A0AAV4J774</accession>